<proteinExistence type="predicted"/>
<evidence type="ECO:0000313" key="1">
    <source>
        <dbReference type="EMBL" id="QHS77824.1"/>
    </source>
</evidence>
<accession>A0A6C0ADL8</accession>
<dbReference type="EMBL" id="MN740593">
    <property type="protein sequence ID" value="QHS77824.1"/>
    <property type="molecule type" value="Genomic_DNA"/>
</dbReference>
<reference evidence="1" key="1">
    <citation type="journal article" date="2020" name="Nature">
        <title>Giant virus diversity and host interactions through global metagenomics.</title>
        <authorList>
            <person name="Schulz F."/>
            <person name="Roux S."/>
            <person name="Paez-Espino D."/>
            <person name="Jungbluth S."/>
            <person name="Walsh D.A."/>
            <person name="Denef V.J."/>
            <person name="McMahon K.D."/>
            <person name="Konstantinidis K.T."/>
            <person name="Eloe-Fadrosh E.A."/>
            <person name="Kyrpides N.C."/>
            <person name="Woyke T."/>
        </authorList>
    </citation>
    <scope>NUCLEOTIDE SEQUENCE</scope>
    <source>
        <strain evidence="1">GVMAG-S-1021933-23</strain>
    </source>
</reference>
<dbReference type="AlphaFoldDB" id="A0A6C0ADL8"/>
<evidence type="ECO:0008006" key="2">
    <source>
        <dbReference type="Google" id="ProtNLM"/>
    </source>
</evidence>
<organism evidence="1">
    <name type="scientific">viral metagenome</name>
    <dbReference type="NCBI Taxonomy" id="1070528"/>
    <lineage>
        <taxon>unclassified sequences</taxon>
        <taxon>metagenomes</taxon>
        <taxon>organismal metagenomes</taxon>
    </lineage>
</organism>
<protein>
    <recommendedName>
        <fullName evidence="2">F-box domain-containing protein</fullName>
    </recommendedName>
</protein>
<name>A0A6C0ADL8_9ZZZZ</name>
<sequence length="73" mass="8989">MKKKIKKSKKKMFDQLPCDIYNYNIYSFLTTKDIIIFKNTSKKFKDTKIPFLFLNRKLSLQYYYDTTPFQINR</sequence>